<dbReference type="EMBL" id="JAALLS010000014">
    <property type="protein sequence ID" value="NGP88970.1"/>
    <property type="molecule type" value="Genomic_DNA"/>
</dbReference>
<protein>
    <submittedName>
        <fullName evidence="2">Uncharacterized protein</fullName>
    </submittedName>
</protein>
<evidence type="ECO:0000313" key="3">
    <source>
        <dbReference type="Proteomes" id="UP000479132"/>
    </source>
</evidence>
<accession>A0A6M1TK88</accession>
<feature type="chain" id="PRO_5026713911" evidence="1">
    <location>
        <begin position="23"/>
        <end position="381"/>
    </location>
</feature>
<comment type="caution">
    <text evidence="2">The sequence shown here is derived from an EMBL/GenBank/DDBJ whole genome shotgun (WGS) entry which is preliminary data.</text>
</comment>
<keyword evidence="3" id="KW-1185">Reference proteome</keyword>
<organism evidence="2 3">
    <name type="scientific">Fodinibius halophilus</name>
    <dbReference type="NCBI Taxonomy" id="1736908"/>
    <lineage>
        <taxon>Bacteria</taxon>
        <taxon>Pseudomonadati</taxon>
        <taxon>Balneolota</taxon>
        <taxon>Balneolia</taxon>
        <taxon>Balneolales</taxon>
        <taxon>Balneolaceae</taxon>
        <taxon>Fodinibius</taxon>
    </lineage>
</organism>
<evidence type="ECO:0000256" key="1">
    <source>
        <dbReference type="SAM" id="SignalP"/>
    </source>
</evidence>
<sequence>MHLHKCFFTLLLILFAGQQSFAQQNSDFTLHADPQNPTAQLIKERIIEIQHGINNPGSWKDFTLTGKHPATGLLNSLADKHNIQSLRVPDNVQLLNRKDGSYEVRELFVKTAPANAFSHKELILHFNWRGQLIGTKLGDPIHNYQLALDRNIWTTPDQSRIIKNYIRRYQTALTNGNSAAIDSLLAADALIIKGNIARYRHDEQQGPYFQYRRVSKQRYIDIINQSAKKPKIHFEQFRSYQHPKVKDVYVITFKQSWETPSYSDKGYAVIVLDFRGKNPKVGMKSWQSYAYEVGNLENNTPYINNLAAAPLSTPYQPSDKLNNLQPYTHKDNSPEKGFFKKNRKFLLISAGASAAISLGTVLLTGGGESELPDPPGRPTMQ</sequence>
<evidence type="ECO:0000313" key="2">
    <source>
        <dbReference type="EMBL" id="NGP88970.1"/>
    </source>
</evidence>
<dbReference type="AlphaFoldDB" id="A0A6M1TK88"/>
<proteinExistence type="predicted"/>
<reference evidence="2 3" key="1">
    <citation type="submission" date="2020-02" db="EMBL/GenBank/DDBJ databases">
        <title>Aliifodinibius halophilus 2W32, complete genome.</title>
        <authorList>
            <person name="Li Y."/>
            <person name="Wu S."/>
        </authorList>
    </citation>
    <scope>NUCLEOTIDE SEQUENCE [LARGE SCALE GENOMIC DNA]</scope>
    <source>
        <strain evidence="2 3">2W32</strain>
    </source>
</reference>
<gene>
    <name evidence="2" type="ORF">G3569_11430</name>
</gene>
<name>A0A6M1TK88_9BACT</name>
<keyword evidence="1" id="KW-0732">Signal</keyword>
<feature type="signal peptide" evidence="1">
    <location>
        <begin position="1"/>
        <end position="22"/>
    </location>
</feature>
<dbReference type="Proteomes" id="UP000479132">
    <property type="component" value="Unassembled WGS sequence"/>
</dbReference>